<evidence type="ECO:0000256" key="3">
    <source>
        <dbReference type="ARBA" id="ARBA00012841"/>
    </source>
</evidence>
<protein>
    <recommendedName>
        <fullName evidence="3">aspartate--tRNA ligase</fullName>
        <ecNumber evidence="3">6.1.1.12</ecNumber>
    </recommendedName>
</protein>
<dbReference type="GO" id="GO:0003723">
    <property type="term" value="F:RNA binding"/>
    <property type="evidence" value="ECO:0007669"/>
    <property type="project" value="TreeGrafter"/>
</dbReference>
<feature type="coiled-coil region" evidence="11">
    <location>
        <begin position="245"/>
        <end position="297"/>
    </location>
</feature>
<dbReference type="AlphaFoldDB" id="A0A7S4NT79"/>
<keyword evidence="4" id="KW-0963">Cytoplasm</keyword>
<dbReference type="GO" id="GO:0017101">
    <property type="term" value="C:aminoacyl-tRNA synthetase multienzyme complex"/>
    <property type="evidence" value="ECO:0007669"/>
    <property type="project" value="TreeGrafter"/>
</dbReference>
<evidence type="ECO:0000259" key="13">
    <source>
        <dbReference type="PROSITE" id="PS50862"/>
    </source>
</evidence>
<dbReference type="EMBL" id="HBKR01017419">
    <property type="protein sequence ID" value="CAE2305816.1"/>
    <property type="molecule type" value="Transcribed_RNA"/>
</dbReference>
<dbReference type="CDD" id="cd04320">
    <property type="entry name" value="AspRS_cyto_N"/>
    <property type="match status" value="1"/>
</dbReference>
<dbReference type="InterPro" id="IPR002312">
    <property type="entry name" value="Asp/Asn-tRNA-synth_IIb"/>
</dbReference>
<evidence type="ECO:0000256" key="11">
    <source>
        <dbReference type="SAM" id="Coils"/>
    </source>
</evidence>
<dbReference type="SUPFAM" id="SSF55681">
    <property type="entry name" value="Class II aaRS and biotin synthetases"/>
    <property type="match status" value="1"/>
</dbReference>
<evidence type="ECO:0000256" key="9">
    <source>
        <dbReference type="ARBA" id="ARBA00023146"/>
    </source>
</evidence>
<dbReference type="SUPFAM" id="SSF50249">
    <property type="entry name" value="Nucleic acid-binding proteins"/>
    <property type="match status" value="1"/>
</dbReference>
<keyword evidence="9" id="KW-0030">Aminoacyl-tRNA synthetase</keyword>
<dbReference type="GO" id="GO:0005829">
    <property type="term" value="C:cytosol"/>
    <property type="evidence" value="ECO:0007669"/>
    <property type="project" value="TreeGrafter"/>
</dbReference>
<dbReference type="InterPro" id="IPR004523">
    <property type="entry name" value="Asp-tRNA_synthase_2"/>
</dbReference>
<comment type="subcellular location">
    <subcellularLocation>
        <location evidence="1">Cytoplasm</location>
    </subcellularLocation>
</comment>
<keyword evidence="11" id="KW-0175">Coiled coil</keyword>
<dbReference type="InterPro" id="IPR012340">
    <property type="entry name" value="NA-bd_OB-fold"/>
</dbReference>
<dbReference type="CDD" id="cd00776">
    <property type="entry name" value="AsxRS_core"/>
    <property type="match status" value="1"/>
</dbReference>
<proteinExistence type="inferred from homology"/>
<evidence type="ECO:0000256" key="12">
    <source>
        <dbReference type="SAM" id="MobiDB-lite"/>
    </source>
</evidence>
<dbReference type="FunFam" id="3.30.930.10:FF:000013">
    <property type="entry name" value="Aspartate--tRNA ligase, cytoplasmic"/>
    <property type="match status" value="1"/>
</dbReference>
<evidence type="ECO:0000256" key="6">
    <source>
        <dbReference type="ARBA" id="ARBA00022741"/>
    </source>
</evidence>
<evidence type="ECO:0000256" key="8">
    <source>
        <dbReference type="ARBA" id="ARBA00022917"/>
    </source>
</evidence>
<dbReference type="InterPro" id="IPR004364">
    <property type="entry name" value="Aa-tRNA-synt_II"/>
</dbReference>
<dbReference type="PANTHER" id="PTHR43450:SF1">
    <property type="entry name" value="ASPARTATE--TRNA LIGASE, CYTOPLASMIC"/>
    <property type="match status" value="1"/>
</dbReference>
<dbReference type="EC" id="6.1.1.12" evidence="3"/>
<dbReference type="GO" id="GO:0004815">
    <property type="term" value="F:aspartate-tRNA ligase activity"/>
    <property type="evidence" value="ECO:0007669"/>
    <property type="project" value="UniProtKB-EC"/>
</dbReference>
<evidence type="ECO:0000256" key="5">
    <source>
        <dbReference type="ARBA" id="ARBA00022598"/>
    </source>
</evidence>
<keyword evidence="5" id="KW-0436">Ligase</keyword>
<keyword evidence="6" id="KW-0547">Nucleotide-binding</keyword>
<evidence type="ECO:0000256" key="10">
    <source>
        <dbReference type="ARBA" id="ARBA00047904"/>
    </source>
</evidence>
<dbReference type="InterPro" id="IPR006195">
    <property type="entry name" value="aa-tRNA-synth_II"/>
</dbReference>
<name>A0A7S4NT79_9EUKA</name>
<accession>A0A7S4NT79</accession>
<dbReference type="Gene3D" id="2.40.50.140">
    <property type="entry name" value="Nucleic acid-binding proteins"/>
    <property type="match status" value="1"/>
</dbReference>
<feature type="domain" description="Aminoacyl-transfer RNA synthetases class-II family profile" evidence="13">
    <location>
        <begin position="356"/>
        <end position="653"/>
    </location>
</feature>
<organism evidence="14">
    <name type="scientific">Paramoeba aestuarina</name>
    <dbReference type="NCBI Taxonomy" id="180227"/>
    <lineage>
        <taxon>Eukaryota</taxon>
        <taxon>Amoebozoa</taxon>
        <taxon>Discosea</taxon>
        <taxon>Flabellinia</taxon>
        <taxon>Dactylopodida</taxon>
        <taxon>Paramoebidae</taxon>
        <taxon>Paramoeba</taxon>
    </lineage>
</organism>
<evidence type="ECO:0000256" key="1">
    <source>
        <dbReference type="ARBA" id="ARBA00004496"/>
    </source>
</evidence>
<gene>
    <name evidence="14" type="ORF">NAES01612_LOCUS11505</name>
</gene>
<keyword evidence="8" id="KW-0648">Protein biosynthesis</keyword>
<dbReference type="PANTHER" id="PTHR43450">
    <property type="entry name" value="ASPARTYL-TRNA SYNTHETASE"/>
    <property type="match status" value="1"/>
</dbReference>
<dbReference type="Pfam" id="PF00152">
    <property type="entry name" value="tRNA-synt_2"/>
    <property type="match status" value="1"/>
</dbReference>
<dbReference type="InterPro" id="IPR045864">
    <property type="entry name" value="aa-tRNA-synth_II/BPL/LPL"/>
</dbReference>
<keyword evidence="7" id="KW-0067">ATP-binding</keyword>
<evidence type="ECO:0000313" key="14">
    <source>
        <dbReference type="EMBL" id="CAE2305816.1"/>
    </source>
</evidence>
<dbReference type="GO" id="GO:0006422">
    <property type="term" value="P:aspartyl-tRNA aminoacylation"/>
    <property type="evidence" value="ECO:0007669"/>
    <property type="project" value="InterPro"/>
</dbReference>
<dbReference type="PROSITE" id="PS50862">
    <property type="entry name" value="AA_TRNA_LIGASE_II"/>
    <property type="match status" value="1"/>
</dbReference>
<dbReference type="Gene3D" id="3.30.930.10">
    <property type="entry name" value="Bira Bifunctional Protein, Domain 2"/>
    <property type="match status" value="1"/>
</dbReference>
<evidence type="ECO:0000256" key="4">
    <source>
        <dbReference type="ARBA" id="ARBA00022490"/>
    </source>
</evidence>
<dbReference type="HAMAP" id="MF_02075">
    <property type="entry name" value="Asp_tRNA_synth_type2"/>
    <property type="match status" value="1"/>
</dbReference>
<dbReference type="NCBIfam" id="TIGR00458">
    <property type="entry name" value="aspS_nondisc"/>
    <property type="match status" value="1"/>
</dbReference>
<comment type="similarity">
    <text evidence="2">Belongs to the class-II aminoacyl-tRNA synthetase family. Type 2 subfamily.</text>
</comment>
<dbReference type="NCBIfam" id="NF003483">
    <property type="entry name" value="PRK05159.1"/>
    <property type="match status" value="1"/>
</dbReference>
<evidence type="ECO:0000256" key="7">
    <source>
        <dbReference type="ARBA" id="ARBA00022840"/>
    </source>
</evidence>
<sequence length="661" mass="74844">MADAEGKKQQQGGKGQGGKQQQGQKRESKQDRKAQKAAAAEARRKAEMEAAKAEMEKYGHLFGDMPLIQSKAEDFKRKVYVAVGELNESFIGKTVLLRARVHFSFIQGGVCFVHLRDQHFTVQATIAKGENIPACMVKFVGKVNKESIVDVEATVTKPNNATGKVDLATQEDIELIPSTFFVVSRASQTPVVMEDLETPQPILDAQEAEIAEIEKKMEPLWQEKREIEEKEQIGKKLVAGAVKDMNSARAAVEKQKKDIAALREQLKAAEEAMKGLEETVEEKVKGVQETKEKVKEDAALYKQTPEEKARLKGIAAELKPLEEEKKAATKARMVGLSHRLDNRIIDLRTVANQAIFRIQSGVCTLFREILLKRNFVEIHSPKLIGTASEGGAGVFELGYFETKAYLAQSPQLYKQMAVTADLQKVFEVGPVFRAENSNTHRHLTEFIGLDMEMMFKEHYHEVLDQLEEMYLYIFDGLNERYRSEIEAVRRQFPFEDLKYTSPSLRLQWPDIIKLLRESGEEIGDYDDVNTTQEKLLGRLVKEKHGVDFYVVDKFPLSIRPFYTMPDPENPLFSNSYDFFLRGEEICSGAQRIHDPELLIERANHHKVDLAKIQPYIDAFKYGAYPHAGGGVGLERVVMLFLGLGNIRRASLFPRDPHRLSP</sequence>
<evidence type="ECO:0000256" key="2">
    <source>
        <dbReference type="ARBA" id="ARBA00005312"/>
    </source>
</evidence>
<feature type="region of interest" description="Disordered" evidence="12">
    <location>
        <begin position="1"/>
        <end position="45"/>
    </location>
</feature>
<dbReference type="PRINTS" id="PR01042">
    <property type="entry name" value="TRNASYNTHASP"/>
</dbReference>
<reference evidence="14" key="1">
    <citation type="submission" date="2021-01" db="EMBL/GenBank/DDBJ databases">
        <authorList>
            <person name="Corre E."/>
            <person name="Pelletier E."/>
            <person name="Niang G."/>
            <person name="Scheremetjew M."/>
            <person name="Finn R."/>
            <person name="Kale V."/>
            <person name="Holt S."/>
            <person name="Cochrane G."/>
            <person name="Meng A."/>
            <person name="Brown T."/>
            <person name="Cohen L."/>
        </authorList>
    </citation>
    <scope>NUCLEOTIDE SEQUENCE</scope>
    <source>
        <strain evidence="14">SoJaBio B1-5/56/2</strain>
    </source>
</reference>
<comment type="catalytic activity">
    <reaction evidence="10">
        <text>tRNA(Asp) + L-aspartate + ATP = L-aspartyl-tRNA(Asp) + AMP + diphosphate</text>
        <dbReference type="Rhea" id="RHEA:19649"/>
        <dbReference type="Rhea" id="RHEA-COMP:9660"/>
        <dbReference type="Rhea" id="RHEA-COMP:9678"/>
        <dbReference type="ChEBI" id="CHEBI:29991"/>
        <dbReference type="ChEBI" id="CHEBI:30616"/>
        <dbReference type="ChEBI" id="CHEBI:33019"/>
        <dbReference type="ChEBI" id="CHEBI:78442"/>
        <dbReference type="ChEBI" id="CHEBI:78516"/>
        <dbReference type="ChEBI" id="CHEBI:456215"/>
        <dbReference type="EC" id="6.1.1.12"/>
    </reaction>
</comment>
<dbReference type="GO" id="GO:0005524">
    <property type="term" value="F:ATP binding"/>
    <property type="evidence" value="ECO:0007669"/>
    <property type="project" value="UniProtKB-KW"/>
</dbReference>
<feature type="compositionally biased region" description="Basic and acidic residues" evidence="12">
    <location>
        <begin position="24"/>
        <end position="34"/>
    </location>
</feature>